<sequence>MSFRNIIISGVMMVFVAFGVIKGFLYYNAKQKIDELLTPMKSVIHVEYDGISTSVLGAIGIKGLRLNTFDGDEVLTFGKVTLNSFDKKENEKIPSYLSITLADVRFDTRFISEVKNDDIPTFVKELGYGELYKESNNLQKLGYDRIISDINFDFTYKKELGGVKIRFQENIKQLGELDILLDVIGFVPGMRAMGAGADLKINKMSLMFNDNSYTNRLLKRFAERESQELDVYRSKLVNQIKHYLEKNKIVLKDEDINALKNFILKPSKLVVKIHPAEPVLLENLKFYKREDVPAILNLTINSE</sequence>
<evidence type="ECO:0000256" key="1">
    <source>
        <dbReference type="SAM" id="Phobius"/>
    </source>
</evidence>
<organism evidence="2">
    <name type="scientific">hydrothermal vent metagenome</name>
    <dbReference type="NCBI Taxonomy" id="652676"/>
    <lineage>
        <taxon>unclassified sequences</taxon>
        <taxon>metagenomes</taxon>
        <taxon>ecological metagenomes</taxon>
    </lineage>
</organism>
<keyword evidence="1" id="KW-1133">Transmembrane helix</keyword>
<dbReference type="EMBL" id="UOFS01000041">
    <property type="protein sequence ID" value="VAW99892.1"/>
    <property type="molecule type" value="Genomic_DNA"/>
</dbReference>
<keyword evidence="1" id="KW-0812">Transmembrane</keyword>
<proteinExistence type="predicted"/>
<keyword evidence="1" id="KW-0472">Membrane</keyword>
<accession>A0A3B1AIR9</accession>
<name>A0A3B1AIR9_9ZZZZ</name>
<dbReference type="AlphaFoldDB" id="A0A3B1AIR9"/>
<gene>
    <name evidence="2" type="ORF">MNBD_GAMMA22-1913</name>
</gene>
<feature type="transmembrane region" description="Helical" evidence="1">
    <location>
        <begin position="6"/>
        <end position="27"/>
    </location>
</feature>
<evidence type="ECO:0000313" key="2">
    <source>
        <dbReference type="EMBL" id="VAW99892.1"/>
    </source>
</evidence>
<reference evidence="2" key="1">
    <citation type="submission" date="2018-06" db="EMBL/GenBank/DDBJ databases">
        <authorList>
            <person name="Zhirakovskaya E."/>
        </authorList>
    </citation>
    <scope>NUCLEOTIDE SEQUENCE</scope>
</reference>
<protein>
    <submittedName>
        <fullName evidence="2">Uncharacterized protein</fullName>
    </submittedName>
</protein>